<dbReference type="Proteomes" id="UP000814033">
    <property type="component" value="Unassembled WGS sequence"/>
</dbReference>
<name>A0ACB8R5G0_9AGAM</name>
<reference evidence="1" key="1">
    <citation type="submission" date="2021-02" db="EMBL/GenBank/DDBJ databases">
        <authorList>
            <consortium name="DOE Joint Genome Institute"/>
            <person name="Ahrendt S."/>
            <person name="Looney B.P."/>
            <person name="Miyauchi S."/>
            <person name="Morin E."/>
            <person name="Drula E."/>
            <person name="Courty P.E."/>
            <person name="Chicoki N."/>
            <person name="Fauchery L."/>
            <person name="Kohler A."/>
            <person name="Kuo A."/>
            <person name="Labutti K."/>
            <person name="Pangilinan J."/>
            <person name="Lipzen A."/>
            <person name="Riley R."/>
            <person name="Andreopoulos W."/>
            <person name="He G."/>
            <person name="Johnson J."/>
            <person name="Barry K.W."/>
            <person name="Grigoriev I.V."/>
            <person name="Nagy L."/>
            <person name="Hibbett D."/>
            <person name="Henrissat B."/>
            <person name="Matheny P.B."/>
            <person name="Labbe J."/>
            <person name="Martin F."/>
        </authorList>
    </citation>
    <scope>NUCLEOTIDE SEQUENCE</scope>
    <source>
        <strain evidence="1">FP105234-sp</strain>
    </source>
</reference>
<keyword evidence="2" id="KW-1185">Reference proteome</keyword>
<sequence length="86" mass="10117">MLFGTRRVFTSGTRHTPKRCHQLWPGRPCGLWHESAVHVAWHSPDHHHLRRWFQGCAYKSLSWARFLLLWWALVRSRLGGGTRGCN</sequence>
<evidence type="ECO:0000313" key="2">
    <source>
        <dbReference type="Proteomes" id="UP000814033"/>
    </source>
</evidence>
<protein>
    <submittedName>
        <fullName evidence="1">Uncharacterized protein</fullName>
    </submittedName>
</protein>
<dbReference type="EMBL" id="MU276313">
    <property type="protein sequence ID" value="KAI0039371.1"/>
    <property type="molecule type" value="Genomic_DNA"/>
</dbReference>
<proteinExistence type="predicted"/>
<gene>
    <name evidence="1" type="ORF">FA95DRAFT_1029313</name>
</gene>
<organism evidence="1 2">
    <name type="scientific">Auriscalpium vulgare</name>
    <dbReference type="NCBI Taxonomy" id="40419"/>
    <lineage>
        <taxon>Eukaryota</taxon>
        <taxon>Fungi</taxon>
        <taxon>Dikarya</taxon>
        <taxon>Basidiomycota</taxon>
        <taxon>Agaricomycotina</taxon>
        <taxon>Agaricomycetes</taxon>
        <taxon>Russulales</taxon>
        <taxon>Auriscalpiaceae</taxon>
        <taxon>Auriscalpium</taxon>
    </lineage>
</organism>
<comment type="caution">
    <text evidence="1">The sequence shown here is derived from an EMBL/GenBank/DDBJ whole genome shotgun (WGS) entry which is preliminary data.</text>
</comment>
<reference evidence="1" key="2">
    <citation type="journal article" date="2022" name="New Phytol.">
        <title>Evolutionary transition to the ectomycorrhizal habit in the genomes of a hyperdiverse lineage of mushroom-forming fungi.</title>
        <authorList>
            <person name="Looney B."/>
            <person name="Miyauchi S."/>
            <person name="Morin E."/>
            <person name="Drula E."/>
            <person name="Courty P.E."/>
            <person name="Kohler A."/>
            <person name="Kuo A."/>
            <person name="LaButti K."/>
            <person name="Pangilinan J."/>
            <person name="Lipzen A."/>
            <person name="Riley R."/>
            <person name="Andreopoulos W."/>
            <person name="He G."/>
            <person name="Johnson J."/>
            <person name="Nolan M."/>
            <person name="Tritt A."/>
            <person name="Barry K.W."/>
            <person name="Grigoriev I.V."/>
            <person name="Nagy L.G."/>
            <person name="Hibbett D."/>
            <person name="Henrissat B."/>
            <person name="Matheny P.B."/>
            <person name="Labbe J."/>
            <person name="Martin F.M."/>
        </authorList>
    </citation>
    <scope>NUCLEOTIDE SEQUENCE</scope>
    <source>
        <strain evidence="1">FP105234-sp</strain>
    </source>
</reference>
<evidence type="ECO:0000313" key="1">
    <source>
        <dbReference type="EMBL" id="KAI0039371.1"/>
    </source>
</evidence>
<accession>A0ACB8R5G0</accession>